<evidence type="ECO:0000313" key="2">
    <source>
        <dbReference type="Proteomes" id="UP000244073"/>
    </source>
</evidence>
<sequence>MPVTIKATRLCISMNRNGDLLLVVFHWGTASGGKIRWRRRYQRIDDLDLLPLAIGESMVYCGVRNHPDDGYDLAAFDLKSGKKLYRSSALASSWLRGYEAIQTENTWRRSHNQYAKVIRTDQGEELLLQLSGRSGVLPRTWAMSGIQIIRGSNGHLIQTIECPKSPVENLIYYPLTNQGVLVLEAILPMTFWDQHEQMSRYRIFLMRYYHSQTDGSYALEYTDVLLVDDKDPDRLNHGPHLSILVSPFQQVALLAPVQSDPGPDQCAPLPFMTSPPRS</sequence>
<dbReference type="GeneID" id="63817309"/>
<dbReference type="OrthoDB" id="10362567at2759"/>
<protein>
    <submittedName>
        <fullName evidence="1">Uncharacterized protein</fullName>
    </submittedName>
</protein>
<dbReference type="EMBL" id="MSFN02000006">
    <property type="protein sequence ID" value="PTU19073.1"/>
    <property type="molecule type" value="Genomic_DNA"/>
</dbReference>
<reference evidence="1 2" key="1">
    <citation type="journal article" date="2018" name="Proc. Natl. Acad. Sci. U.S.A.">
        <title>Linking secondary metabolites to gene clusters through genome sequencing of six diverse Aspergillus species.</title>
        <authorList>
            <person name="Kaerboelling I."/>
            <person name="Vesth T.C."/>
            <person name="Frisvad J.C."/>
            <person name="Nybo J.L."/>
            <person name="Theobald S."/>
            <person name="Kuo A."/>
            <person name="Bowyer P."/>
            <person name="Matsuda Y."/>
            <person name="Mondo S."/>
            <person name="Lyhne E.K."/>
            <person name="Kogle M.E."/>
            <person name="Clum A."/>
            <person name="Lipzen A."/>
            <person name="Salamov A."/>
            <person name="Ngan C.Y."/>
            <person name="Daum C."/>
            <person name="Chiniquy J."/>
            <person name="Barry K."/>
            <person name="LaButti K."/>
            <person name="Haridas S."/>
            <person name="Simmons B.A."/>
            <person name="Magnuson J.K."/>
            <person name="Mortensen U.H."/>
            <person name="Larsen T.O."/>
            <person name="Grigoriev I.V."/>
            <person name="Baker S.E."/>
            <person name="Andersen M.R."/>
        </authorList>
    </citation>
    <scope>NUCLEOTIDE SEQUENCE [LARGE SCALE GENOMIC DNA]</scope>
    <source>
        <strain evidence="1 2">IBT 24754</strain>
    </source>
</reference>
<name>A0A2T5LS13_9EURO</name>
<organism evidence="1 2">
    <name type="scientific">Aspergillus ochraceoroseus IBT 24754</name>
    <dbReference type="NCBI Taxonomy" id="1392256"/>
    <lineage>
        <taxon>Eukaryota</taxon>
        <taxon>Fungi</taxon>
        <taxon>Dikarya</taxon>
        <taxon>Ascomycota</taxon>
        <taxon>Pezizomycotina</taxon>
        <taxon>Eurotiomycetes</taxon>
        <taxon>Eurotiomycetidae</taxon>
        <taxon>Eurotiales</taxon>
        <taxon>Aspergillaceae</taxon>
        <taxon>Aspergillus</taxon>
        <taxon>Aspergillus subgen. Nidulantes</taxon>
    </lineage>
</organism>
<accession>A0A2T5LS13</accession>
<proteinExistence type="predicted"/>
<dbReference type="AlphaFoldDB" id="A0A2T5LS13"/>
<evidence type="ECO:0000313" key="1">
    <source>
        <dbReference type="EMBL" id="PTU19073.1"/>
    </source>
</evidence>
<dbReference type="VEuPathDB" id="FungiDB:P175DRAFT_0549094"/>
<gene>
    <name evidence="1" type="ORF">P175DRAFT_0549094</name>
</gene>
<comment type="caution">
    <text evidence="1">The sequence shown here is derived from an EMBL/GenBank/DDBJ whole genome shotgun (WGS) entry which is preliminary data.</text>
</comment>
<dbReference type="Proteomes" id="UP000244073">
    <property type="component" value="Unassembled WGS sequence"/>
</dbReference>
<dbReference type="RefSeq" id="XP_040750465.1">
    <property type="nucleotide sequence ID" value="XM_040900426.1"/>
</dbReference>